<dbReference type="GO" id="GO:0005634">
    <property type="term" value="C:nucleus"/>
    <property type="evidence" value="ECO:0007669"/>
    <property type="project" value="UniProtKB-SubCell"/>
</dbReference>
<dbReference type="Gene3D" id="1.10.10.10">
    <property type="entry name" value="Winged helix-like DNA-binding domain superfamily/Winged helix DNA-binding domain"/>
    <property type="match status" value="1"/>
</dbReference>
<dbReference type="PANTHER" id="PTHR12619">
    <property type="entry name" value="RFX TRANSCRIPTION FACTOR FAMILY"/>
    <property type="match status" value="1"/>
</dbReference>
<feature type="region of interest" description="Disordered" evidence="5">
    <location>
        <begin position="1"/>
        <end position="26"/>
    </location>
</feature>
<evidence type="ECO:0000256" key="4">
    <source>
        <dbReference type="ARBA" id="ARBA00061114"/>
    </source>
</evidence>
<dbReference type="Gene3D" id="6.10.140.1290">
    <property type="match status" value="1"/>
</dbReference>
<dbReference type="Proteomes" id="UP000265160">
    <property type="component" value="Unplaced"/>
</dbReference>
<dbReference type="Ensembl" id="ENSMZET00005026436.1">
    <property type="protein sequence ID" value="ENSMZEP00005025605.1"/>
    <property type="gene ID" value="ENSMZEG00005019114.1"/>
</dbReference>
<evidence type="ECO:0000256" key="5">
    <source>
        <dbReference type="SAM" id="MobiDB-lite"/>
    </source>
</evidence>
<evidence type="ECO:0000313" key="7">
    <source>
        <dbReference type="Ensembl" id="ENSMZEP00005025605.1"/>
    </source>
</evidence>
<proteinExistence type="inferred from homology"/>
<feature type="compositionally biased region" description="Basic and acidic residues" evidence="5">
    <location>
        <begin position="9"/>
        <end position="26"/>
    </location>
</feature>
<dbReference type="Pfam" id="PF18326">
    <property type="entry name" value="RFX5_N"/>
    <property type="match status" value="1"/>
</dbReference>
<evidence type="ECO:0000256" key="2">
    <source>
        <dbReference type="ARBA" id="ARBA00023125"/>
    </source>
</evidence>
<keyword evidence="8" id="KW-1185">Reference proteome</keyword>
<comment type="subcellular location">
    <subcellularLocation>
        <location evidence="1">Nucleus</location>
    </subcellularLocation>
</comment>
<sequence>AQHAAAETEEQHLETRSDQSRADPGKKLDVRLKSGLVLTSGLVHSLWGFFQQQDVQRFSDNDKLYLYLQLPSGPSSGDKSGSDSSSFNTADQLHTCNWIRSHLEEHSDTCLPKQDVYETYKRYCENLQQRPLSAANFGKIIRDIFPNIKARRLGGRGQSKYPFRLKVQKTRTQSKVRNARSNL</sequence>
<comment type="similarity">
    <text evidence="4">Belongs to the RFX family.</text>
</comment>
<dbReference type="PANTHER" id="PTHR12619:SF18">
    <property type="entry name" value="DNA-BINDING PROTEIN RFX5"/>
    <property type="match status" value="1"/>
</dbReference>
<dbReference type="GO" id="GO:0000981">
    <property type="term" value="F:DNA-binding transcription factor activity, RNA polymerase II-specific"/>
    <property type="evidence" value="ECO:0007669"/>
    <property type="project" value="TreeGrafter"/>
</dbReference>
<reference evidence="7" key="1">
    <citation type="submission" date="2025-08" db="UniProtKB">
        <authorList>
            <consortium name="Ensembl"/>
        </authorList>
    </citation>
    <scope>IDENTIFICATION</scope>
</reference>
<feature type="domain" description="RFX-type winged-helix" evidence="6">
    <location>
        <begin position="95"/>
        <end position="183"/>
    </location>
</feature>
<protein>
    <submittedName>
        <fullName evidence="7">Regulatory factor X5</fullName>
    </submittedName>
</protein>
<dbReference type="InterPro" id="IPR036388">
    <property type="entry name" value="WH-like_DNA-bd_sf"/>
</dbReference>
<keyword evidence="3" id="KW-0539">Nucleus</keyword>
<dbReference type="AlphaFoldDB" id="A0A3P9CTA6"/>
<evidence type="ECO:0000256" key="3">
    <source>
        <dbReference type="ARBA" id="ARBA00023242"/>
    </source>
</evidence>
<dbReference type="Pfam" id="PF02257">
    <property type="entry name" value="RFX_DNA_binding"/>
    <property type="match status" value="1"/>
</dbReference>
<dbReference type="GO" id="GO:0000978">
    <property type="term" value="F:RNA polymerase II cis-regulatory region sequence-specific DNA binding"/>
    <property type="evidence" value="ECO:0007669"/>
    <property type="project" value="TreeGrafter"/>
</dbReference>
<dbReference type="InterPro" id="IPR003150">
    <property type="entry name" value="DNA-bd_RFX"/>
</dbReference>
<dbReference type="STRING" id="106582.ENSMZEP00005025605"/>
<dbReference type="FunFam" id="1.10.10.10:FF:000128">
    <property type="entry name" value="DNA-binding protein RFX5 isoform X1"/>
    <property type="match status" value="1"/>
</dbReference>
<dbReference type="PROSITE" id="PS51526">
    <property type="entry name" value="RFX_DBD"/>
    <property type="match status" value="1"/>
</dbReference>
<evidence type="ECO:0000259" key="6">
    <source>
        <dbReference type="PROSITE" id="PS51526"/>
    </source>
</evidence>
<dbReference type="InterPro" id="IPR036390">
    <property type="entry name" value="WH_DNA-bd_sf"/>
</dbReference>
<organism evidence="7 8">
    <name type="scientific">Maylandia zebra</name>
    <name type="common">zebra mbuna</name>
    <dbReference type="NCBI Taxonomy" id="106582"/>
    <lineage>
        <taxon>Eukaryota</taxon>
        <taxon>Metazoa</taxon>
        <taxon>Chordata</taxon>
        <taxon>Craniata</taxon>
        <taxon>Vertebrata</taxon>
        <taxon>Euteleostomi</taxon>
        <taxon>Actinopterygii</taxon>
        <taxon>Neopterygii</taxon>
        <taxon>Teleostei</taxon>
        <taxon>Neoteleostei</taxon>
        <taxon>Acanthomorphata</taxon>
        <taxon>Ovalentaria</taxon>
        <taxon>Cichlomorphae</taxon>
        <taxon>Cichliformes</taxon>
        <taxon>Cichlidae</taxon>
        <taxon>African cichlids</taxon>
        <taxon>Pseudocrenilabrinae</taxon>
        <taxon>Haplochromini</taxon>
        <taxon>Maylandia</taxon>
        <taxon>Maylandia zebra complex</taxon>
    </lineage>
</organism>
<dbReference type="SUPFAM" id="SSF46785">
    <property type="entry name" value="Winged helix' DNA-binding domain"/>
    <property type="match status" value="1"/>
</dbReference>
<keyword evidence="2" id="KW-0238">DNA-binding</keyword>
<accession>A0A3P9CTA6</accession>
<evidence type="ECO:0000256" key="1">
    <source>
        <dbReference type="ARBA" id="ARBA00004123"/>
    </source>
</evidence>
<reference evidence="7" key="2">
    <citation type="submission" date="2025-09" db="UniProtKB">
        <authorList>
            <consortium name="Ensembl"/>
        </authorList>
    </citation>
    <scope>IDENTIFICATION</scope>
</reference>
<dbReference type="InterPro" id="IPR039779">
    <property type="entry name" value="RFX-like"/>
</dbReference>
<evidence type="ECO:0000313" key="8">
    <source>
        <dbReference type="Proteomes" id="UP000265160"/>
    </source>
</evidence>
<dbReference type="GeneTree" id="ENSGT01050000244970"/>
<name>A0A3P9CTA6_9CICH</name>